<dbReference type="RefSeq" id="WP_094998212.1">
    <property type="nucleotide sequence ID" value="NZ_CP022957.1"/>
</dbReference>
<evidence type="ECO:0000313" key="2">
    <source>
        <dbReference type="Proteomes" id="UP000215244"/>
    </source>
</evidence>
<dbReference type="EMBL" id="CP022957">
    <property type="protein sequence ID" value="ASV31611.1"/>
    <property type="molecule type" value="Genomic_DNA"/>
</dbReference>
<proteinExistence type="predicted"/>
<gene>
    <name evidence="1" type="ORF">CJ263_16090</name>
</gene>
<dbReference type="AlphaFoldDB" id="A0A223V8A5"/>
<evidence type="ECO:0000313" key="1">
    <source>
        <dbReference type="EMBL" id="ASV31611.1"/>
    </source>
</evidence>
<organism evidence="1 2">
    <name type="scientific">Maribacter cobaltidurans</name>
    <dbReference type="NCBI Taxonomy" id="1178778"/>
    <lineage>
        <taxon>Bacteria</taxon>
        <taxon>Pseudomonadati</taxon>
        <taxon>Bacteroidota</taxon>
        <taxon>Flavobacteriia</taxon>
        <taxon>Flavobacteriales</taxon>
        <taxon>Flavobacteriaceae</taxon>
        <taxon>Maribacter</taxon>
    </lineage>
</organism>
<evidence type="ECO:0008006" key="3">
    <source>
        <dbReference type="Google" id="ProtNLM"/>
    </source>
</evidence>
<protein>
    <recommendedName>
        <fullName evidence="3">Lipoprotein</fullName>
    </recommendedName>
</protein>
<name>A0A223V8A5_9FLAO</name>
<sequence length="189" mass="21679">MNKNIIFKVCLLTLFILGCNSKNRSTSKIEGMGLEKTTTKKEPKLFESDFFVFDLSFTDFNHAKTQFGTVTFNEDGDFESVNNLSNTIEIGRLPKMSEPERNELIKNLYVENHPYEEIKSKQIQNIVIGNYNATILESPYVFDDVEGIMYFAILNGNEWSLAFNGRAFGDGKLDLLEKYKKTVESVRLK</sequence>
<dbReference type="KEGG" id="marb:CJ263_16090"/>
<dbReference type="OrthoDB" id="1492980at2"/>
<dbReference type="PROSITE" id="PS51257">
    <property type="entry name" value="PROKAR_LIPOPROTEIN"/>
    <property type="match status" value="1"/>
</dbReference>
<accession>A0A223V8A5</accession>
<dbReference type="Proteomes" id="UP000215244">
    <property type="component" value="Chromosome"/>
</dbReference>
<reference evidence="1 2" key="1">
    <citation type="submission" date="2017-08" db="EMBL/GenBank/DDBJ databases">
        <title>The complete genome sequence of Maribacter sp. B1, isolated from deep-sea sediment.</title>
        <authorList>
            <person name="Wu Y.-H."/>
            <person name="Cheng H."/>
            <person name="Xu X.-W."/>
        </authorList>
    </citation>
    <scope>NUCLEOTIDE SEQUENCE [LARGE SCALE GENOMIC DNA]</scope>
    <source>
        <strain evidence="1 2">B1</strain>
    </source>
</reference>
<keyword evidence="2" id="KW-1185">Reference proteome</keyword>